<keyword evidence="1" id="KW-0812">Transmembrane</keyword>
<evidence type="ECO:0000256" key="1">
    <source>
        <dbReference type="SAM" id="Phobius"/>
    </source>
</evidence>
<name>A0A1D9MIG4_9ACTO</name>
<evidence type="ECO:0000313" key="2">
    <source>
        <dbReference type="EMBL" id="AOZ72074.1"/>
    </source>
</evidence>
<proteinExistence type="predicted"/>
<keyword evidence="3" id="KW-1185">Reference proteome</keyword>
<feature type="transmembrane region" description="Helical" evidence="1">
    <location>
        <begin position="99"/>
        <end position="121"/>
    </location>
</feature>
<dbReference type="KEGG" id="avu:BK816_01155"/>
<sequence length="149" mass="17288">MGDIFTKSPLRKTTLIKLGFLYAGCFLLTGVLLFVERESNRSYVMMRFLRFLIDYQVAIILAFSVVVMIFHYQQVNESKDEVKCRIIVGDRLWLIRLRYAFACSAVLAICFMLSCSLFYLFSYSLKNCFYLLPVLVGYILLSALLLRAK</sequence>
<protein>
    <submittedName>
        <fullName evidence="2">Uncharacterized protein</fullName>
    </submittedName>
</protein>
<gene>
    <name evidence="2" type="ORF">BK816_01155</name>
</gene>
<feature type="transmembrane region" description="Helical" evidence="1">
    <location>
        <begin position="15"/>
        <end position="36"/>
    </location>
</feature>
<organism evidence="2 3">
    <name type="scientific">Boudabousia tangfeifanii</name>
    <dbReference type="NCBI Taxonomy" id="1912795"/>
    <lineage>
        <taxon>Bacteria</taxon>
        <taxon>Bacillati</taxon>
        <taxon>Actinomycetota</taxon>
        <taxon>Actinomycetes</taxon>
        <taxon>Actinomycetales</taxon>
        <taxon>Actinomycetaceae</taxon>
        <taxon>Boudabousia</taxon>
    </lineage>
</organism>
<accession>A0A1D9MIG4</accession>
<reference evidence="2 3" key="1">
    <citation type="submission" date="2016-10" db="EMBL/GenBank/DDBJ databases">
        <title>Actinomyces aegypiusis sp. nov., isolated from the Aegypius monachus in Qinghai Tibet Plateau China.</title>
        <authorList>
            <person name="Wang Y."/>
        </authorList>
    </citation>
    <scope>NUCLEOTIDE SEQUENCE [LARGE SCALE GENOMIC DNA]</scope>
    <source>
        <strain evidence="2 3">VUL4_3</strain>
    </source>
</reference>
<evidence type="ECO:0000313" key="3">
    <source>
        <dbReference type="Proteomes" id="UP000176288"/>
    </source>
</evidence>
<feature type="transmembrane region" description="Helical" evidence="1">
    <location>
        <begin position="128"/>
        <end position="146"/>
    </location>
</feature>
<feature type="transmembrane region" description="Helical" evidence="1">
    <location>
        <begin position="48"/>
        <end position="72"/>
    </location>
</feature>
<dbReference type="STRING" id="1912795.BK816_01155"/>
<keyword evidence="1" id="KW-0472">Membrane</keyword>
<dbReference type="EMBL" id="CP017812">
    <property type="protein sequence ID" value="AOZ72074.1"/>
    <property type="molecule type" value="Genomic_DNA"/>
</dbReference>
<dbReference type="AlphaFoldDB" id="A0A1D9MIG4"/>
<keyword evidence="1" id="KW-1133">Transmembrane helix</keyword>
<dbReference type="Proteomes" id="UP000176288">
    <property type="component" value="Chromosome"/>
</dbReference>